<gene>
    <name evidence="1" type="ORF">IE53DRAFT_385806</name>
</gene>
<sequence>MFKVSPNFTPIHSLVGGLMMASSVHHLLSNLGQVLGISGFFHSTVQQLLSGPPGVDRPRTKGDITSLRTARFFTCGLLFGGILLGVFKRSIENGLKVAILDKNIPIAGDLGSSLLMGLLVGAGTKIGSGCTSGHFLCGISRFSVRSLVATATFFSVAVITHVNFSPPLLWSDWIHPKHLSPKSFVQPNWGVIGLFQLPVLFYGLAVRLMAAKKPSGASSTSTEVMKRHEFASDMTAFTVGLHFALGLATSGMLRPSKVLGFLNLSPNGLRTGAWDPSLAMVAVGGIIPTSIGYFYQVLPRVNKLEQCKKERVEAPLRARPTLYEASPEWRLPSRKDVDLKLVGGAALFGIGWGATGLCPGPALVSLTAGFPAILSGQGFELDSLLSLSTFVGSMALGGILASMLP</sequence>
<organism evidence="1 2">
    <name type="scientific">Violaceomyces palustris</name>
    <dbReference type="NCBI Taxonomy" id="1673888"/>
    <lineage>
        <taxon>Eukaryota</taxon>
        <taxon>Fungi</taxon>
        <taxon>Dikarya</taxon>
        <taxon>Basidiomycota</taxon>
        <taxon>Ustilaginomycotina</taxon>
        <taxon>Ustilaginomycetes</taxon>
        <taxon>Violaceomycetales</taxon>
        <taxon>Violaceomycetaceae</taxon>
        <taxon>Violaceomyces</taxon>
    </lineage>
</organism>
<name>A0ACD0P189_9BASI</name>
<evidence type="ECO:0000313" key="2">
    <source>
        <dbReference type="Proteomes" id="UP000245626"/>
    </source>
</evidence>
<evidence type="ECO:0000313" key="1">
    <source>
        <dbReference type="EMBL" id="PWN51814.1"/>
    </source>
</evidence>
<protein>
    <submittedName>
        <fullName evidence="1">Uncharacterized protein</fullName>
    </submittedName>
</protein>
<reference evidence="1 2" key="1">
    <citation type="journal article" date="2018" name="Mol. Biol. Evol.">
        <title>Broad Genomic Sampling Reveals a Smut Pathogenic Ancestry of the Fungal Clade Ustilaginomycotina.</title>
        <authorList>
            <person name="Kijpornyongpan T."/>
            <person name="Mondo S.J."/>
            <person name="Barry K."/>
            <person name="Sandor L."/>
            <person name="Lee J."/>
            <person name="Lipzen A."/>
            <person name="Pangilinan J."/>
            <person name="LaButti K."/>
            <person name="Hainaut M."/>
            <person name="Henrissat B."/>
            <person name="Grigoriev I.V."/>
            <person name="Spatafora J.W."/>
            <person name="Aime M.C."/>
        </authorList>
    </citation>
    <scope>NUCLEOTIDE SEQUENCE [LARGE SCALE GENOMIC DNA]</scope>
    <source>
        <strain evidence="1 2">SA 807</strain>
    </source>
</reference>
<keyword evidence="2" id="KW-1185">Reference proteome</keyword>
<proteinExistence type="predicted"/>
<dbReference type="EMBL" id="KZ819815">
    <property type="protein sequence ID" value="PWN51814.1"/>
    <property type="molecule type" value="Genomic_DNA"/>
</dbReference>
<accession>A0ACD0P189</accession>
<dbReference type="Proteomes" id="UP000245626">
    <property type="component" value="Unassembled WGS sequence"/>
</dbReference>